<sequence length="84" mass="10252">MNTIIKFLLFYINLQEKIISYLLMIILGKDYKIPKKDTPINKKYRKLQVDQKPIFEKPQRFDYKKLLDDYFKTNGKELKPIKPR</sequence>
<feature type="non-terminal residue" evidence="1">
    <location>
        <position position="84"/>
    </location>
</feature>
<keyword evidence="2" id="KW-1185">Reference proteome</keyword>
<dbReference type="Proteomes" id="UP000184465">
    <property type="component" value="Unassembled WGS sequence"/>
</dbReference>
<dbReference type="EMBL" id="FRAG01000051">
    <property type="protein sequence ID" value="SHK37183.1"/>
    <property type="molecule type" value="Genomic_DNA"/>
</dbReference>
<gene>
    <name evidence="1" type="ORF">SAMN02745912_03112</name>
</gene>
<dbReference type="RefSeq" id="WP_330390512.1">
    <property type="nucleotide sequence ID" value="NZ_FRAG01000051.1"/>
</dbReference>
<dbReference type="AlphaFoldDB" id="A0A1M6RXI3"/>
<reference evidence="1 2" key="1">
    <citation type="submission" date="2016-11" db="EMBL/GenBank/DDBJ databases">
        <authorList>
            <person name="Jaros S."/>
            <person name="Januszkiewicz K."/>
            <person name="Wedrychowicz H."/>
        </authorList>
    </citation>
    <scope>NUCLEOTIDE SEQUENCE [LARGE SCALE GENOMIC DNA]</scope>
    <source>
        <strain evidence="1 2">DSM 15212</strain>
    </source>
</reference>
<accession>A0A1M6RXI3</accession>
<protein>
    <submittedName>
        <fullName evidence="1">Uncharacterized protein</fullName>
    </submittedName>
</protein>
<evidence type="ECO:0000313" key="2">
    <source>
        <dbReference type="Proteomes" id="UP000184465"/>
    </source>
</evidence>
<proteinExistence type="predicted"/>
<evidence type="ECO:0000313" key="1">
    <source>
        <dbReference type="EMBL" id="SHK37183.1"/>
    </source>
</evidence>
<name>A0A1M6RXI3_PARC5</name>
<dbReference type="STRING" id="1121301.SAMN02745912_03112"/>
<organism evidence="1 2">
    <name type="scientific">Paramaledivibacter caminithermalis (strain DSM 15212 / CIP 107654 / DViRD3)</name>
    <name type="common">Clostridium caminithermale</name>
    <dbReference type="NCBI Taxonomy" id="1121301"/>
    <lineage>
        <taxon>Bacteria</taxon>
        <taxon>Bacillati</taxon>
        <taxon>Bacillota</taxon>
        <taxon>Clostridia</taxon>
        <taxon>Peptostreptococcales</taxon>
        <taxon>Caminicellaceae</taxon>
        <taxon>Paramaledivibacter</taxon>
    </lineage>
</organism>